<evidence type="ECO:0000313" key="2">
    <source>
        <dbReference type="Proteomes" id="UP000799779"/>
    </source>
</evidence>
<organism evidence="1 2">
    <name type="scientific">Amniculicola lignicola CBS 123094</name>
    <dbReference type="NCBI Taxonomy" id="1392246"/>
    <lineage>
        <taxon>Eukaryota</taxon>
        <taxon>Fungi</taxon>
        <taxon>Dikarya</taxon>
        <taxon>Ascomycota</taxon>
        <taxon>Pezizomycotina</taxon>
        <taxon>Dothideomycetes</taxon>
        <taxon>Pleosporomycetidae</taxon>
        <taxon>Pleosporales</taxon>
        <taxon>Amniculicolaceae</taxon>
        <taxon>Amniculicola</taxon>
    </lineage>
</organism>
<gene>
    <name evidence="1" type="ORF">P154DRAFT_198558</name>
</gene>
<sequence length="177" mass="20033">MLDSLERWVYVKAQSLAYLISSSDLHREVLKGRNNGLSLHVSGAWVCPTTTEVDIITHCKARNTILWSILMDFVLGGLPGKVHPRRYTMAGKRARELPRHLFLGFVPPSVRAHAGTNRWRGRKPRWRFRKPLARVPESIGDPSSSYRLEDKRNALHAAVWSLQLYKDAASPSLVGDP</sequence>
<name>A0A6A5WG33_9PLEO</name>
<proteinExistence type="predicted"/>
<protein>
    <submittedName>
        <fullName evidence="1">Uncharacterized protein</fullName>
    </submittedName>
</protein>
<dbReference type="EMBL" id="ML977588">
    <property type="protein sequence ID" value="KAF2000582.1"/>
    <property type="molecule type" value="Genomic_DNA"/>
</dbReference>
<dbReference type="Proteomes" id="UP000799779">
    <property type="component" value="Unassembled WGS sequence"/>
</dbReference>
<accession>A0A6A5WG33</accession>
<dbReference type="AlphaFoldDB" id="A0A6A5WG33"/>
<evidence type="ECO:0000313" key="1">
    <source>
        <dbReference type="EMBL" id="KAF2000582.1"/>
    </source>
</evidence>
<reference evidence="1" key="1">
    <citation type="journal article" date="2020" name="Stud. Mycol.">
        <title>101 Dothideomycetes genomes: a test case for predicting lifestyles and emergence of pathogens.</title>
        <authorList>
            <person name="Haridas S."/>
            <person name="Albert R."/>
            <person name="Binder M."/>
            <person name="Bloem J."/>
            <person name="Labutti K."/>
            <person name="Salamov A."/>
            <person name="Andreopoulos B."/>
            <person name="Baker S."/>
            <person name="Barry K."/>
            <person name="Bills G."/>
            <person name="Bluhm B."/>
            <person name="Cannon C."/>
            <person name="Castanera R."/>
            <person name="Culley D."/>
            <person name="Daum C."/>
            <person name="Ezra D."/>
            <person name="Gonzalez J."/>
            <person name="Henrissat B."/>
            <person name="Kuo A."/>
            <person name="Liang C."/>
            <person name="Lipzen A."/>
            <person name="Lutzoni F."/>
            <person name="Magnuson J."/>
            <person name="Mondo S."/>
            <person name="Nolan M."/>
            <person name="Ohm R."/>
            <person name="Pangilinan J."/>
            <person name="Park H.-J."/>
            <person name="Ramirez L."/>
            <person name="Alfaro M."/>
            <person name="Sun H."/>
            <person name="Tritt A."/>
            <person name="Yoshinaga Y."/>
            <person name="Zwiers L.-H."/>
            <person name="Turgeon B."/>
            <person name="Goodwin S."/>
            <person name="Spatafora J."/>
            <person name="Crous P."/>
            <person name="Grigoriev I."/>
        </authorList>
    </citation>
    <scope>NUCLEOTIDE SEQUENCE</scope>
    <source>
        <strain evidence="1">CBS 123094</strain>
    </source>
</reference>
<keyword evidence="2" id="KW-1185">Reference proteome</keyword>